<comment type="similarity">
    <text evidence="1">Belongs to the bacterial solute-binding protein 1 family.</text>
</comment>
<protein>
    <submittedName>
        <fullName evidence="4">Extracellular solute-binding protein</fullName>
    </submittedName>
</protein>
<organism evidence="4 5">
    <name type="scientific">Iocasia fonsfrigidae</name>
    <dbReference type="NCBI Taxonomy" id="2682810"/>
    <lineage>
        <taxon>Bacteria</taxon>
        <taxon>Bacillati</taxon>
        <taxon>Bacillota</taxon>
        <taxon>Clostridia</taxon>
        <taxon>Halanaerobiales</taxon>
        <taxon>Halanaerobiaceae</taxon>
        <taxon>Iocasia</taxon>
    </lineage>
</organism>
<dbReference type="SUPFAM" id="SSF53850">
    <property type="entry name" value="Periplasmic binding protein-like II"/>
    <property type="match status" value="1"/>
</dbReference>
<dbReference type="Proteomes" id="UP000665020">
    <property type="component" value="Chromosome"/>
</dbReference>
<dbReference type="Pfam" id="PF01547">
    <property type="entry name" value="SBP_bac_1"/>
    <property type="match status" value="1"/>
</dbReference>
<dbReference type="EMBL" id="CP046640">
    <property type="protein sequence ID" value="QTL99887.1"/>
    <property type="molecule type" value="Genomic_DNA"/>
</dbReference>
<evidence type="ECO:0000313" key="5">
    <source>
        <dbReference type="Proteomes" id="UP000665020"/>
    </source>
</evidence>
<evidence type="ECO:0000256" key="3">
    <source>
        <dbReference type="ARBA" id="ARBA00022729"/>
    </source>
</evidence>
<keyword evidence="2" id="KW-0813">Transport</keyword>
<keyword evidence="5" id="KW-1185">Reference proteome</keyword>
<dbReference type="Gene3D" id="3.40.190.10">
    <property type="entry name" value="Periplasmic binding protein-like II"/>
    <property type="match status" value="2"/>
</dbReference>
<dbReference type="InterPro" id="IPR050490">
    <property type="entry name" value="Bact_solute-bd_prot1"/>
</dbReference>
<evidence type="ECO:0000256" key="1">
    <source>
        <dbReference type="ARBA" id="ARBA00008520"/>
    </source>
</evidence>
<name>A0A8A7KM17_9FIRM</name>
<dbReference type="CDD" id="cd14750">
    <property type="entry name" value="PBP2_TMBP"/>
    <property type="match status" value="1"/>
</dbReference>
<sequence>MIFVFVVSLFATGVMAEEKTIIKVAIGGSAIPSAKKLAEMYNESHPGVDVQILEMPDSSTDSLNLYLQFFEAKSSEVDILVVDVVWPGIIADHLVDLNKYGAEEIVKDHFEANINNNTVEGRLVAMPWYTDAGLLFYRTDLLKKYGYNEPPKTWDELEGMAARIQKGERAERKEDFWGYVWQGNAYEGLTCNALEWIYSNGGGTIINNDKEITIYNPEAVAAVKQAAGWVGSISPESVTGLIEESSRHIWQSGNAAFMRNWPYAYQLGNAADSVIKGKFDLAPLPAGDSGFAAAALGGWQLAVSKYSKHKKIAADVVKFMTSYDAQKYRAIEESYNPTIKALYKDKEVLEVRPYYNRLYDVFMSAVARPTTVTSTKYNEVSALFFRAVHSVLTGKDSADNALGYLQLDLQSVTGFETSSPETK</sequence>
<accession>A0A8A7KM17</accession>
<dbReference type="AlphaFoldDB" id="A0A8A7KM17"/>
<gene>
    <name evidence="4" type="ORF">GM661_01710</name>
</gene>
<evidence type="ECO:0000256" key="2">
    <source>
        <dbReference type="ARBA" id="ARBA00022448"/>
    </source>
</evidence>
<dbReference type="InterPro" id="IPR006059">
    <property type="entry name" value="SBP"/>
</dbReference>
<proteinExistence type="inferred from homology"/>
<dbReference type="PANTHER" id="PTHR43649:SF34">
    <property type="entry name" value="ABC TRANSPORTER PERIPLASMIC-BINDING PROTEIN YCJN-RELATED"/>
    <property type="match status" value="1"/>
</dbReference>
<dbReference type="KEGG" id="ifn:GM661_01710"/>
<evidence type="ECO:0000313" key="4">
    <source>
        <dbReference type="EMBL" id="QTL99887.1"/>
    </source>
</evidence>
<reference evidence="4" key="1">
    <citation type="submission" date="2019-12" db="EMBL/GenBank/DDBJ databases">
        <authorList>
            <person name="zhang j."/>
            <person name="sun C.M."/>
        </authorList>
    </citation>
    <scope>NUCLEOTIDE SEQUENCE</scope>
    <source>
        <strain evidence="4">NS-1</strain>
    </source>
</reference>
<dbReference type="PANTHER" id="PTHR43649">
    <property type="entry name" value="ARABINOSE-BINDING PROTEIN-RELATED"/>
    <property type="match status" value="1"/>
</dbReference>
<keyword evidence="3" id="KW-0732">Signal</keyword>